<evidence type="ECO:0000256" key="1">
    <source>
        <dbReference type="PROSITE-ProRule" id="PRU00047"/>
    </source>
</evidence>
<feature type="region of interest" description="Disordered" evidence="2">
    <location>
        <begin position="29"/>
        <end position="72"/>
    </location>
</feature>
<accession>A0A6H5J0P4</accession>
<evidence type="ECO:0000256" key="2">
    <source>
        <dbReference type="SAM" id="MobiDB-lite"/>
    </source>
</evidence>
<dbReference type="GO" id="GO:0071897">
    <property type="term" value="P:DNA biosynthetic process"/>
    <property type="evidence" value="ECO:0007669"/>
    <property type="project" value="UniProtKB-ARBA"/>
</dbReference>
<sequence length="1333" mass="149250">MDLFINKKPNTSLQTELTVERLKAHDDAMEVVGDGTPPAPGSATPTAPGSGTPSVVGSETHSEVESERSARQLSLAEHLKRLNEKITEMMDFAMPRNNVHKPIKEGLTKALLILQSCYTALDGLEHLPRQNTVEKEVQTSPRPGIQKTPKTTQKTTSKSSNIPPPPDKRSKRGRVKDAAKDPKLESSGTADWQQVQRKRRDKKVTPAKAKVPDPKAKVKPAGRPRTGVVVVKEKDPKSYAEILKLLRSEPTLQDSVSSVNKVRRSAGGELLLQLDRACTSPDELGRKLDSAIGELGSATSRTPMTAIEIKDLDEVTTKEEICGALRTHLDGATELGLEAVRSLRKAFAGTQTAVVTLPKQLAAKAIKLGRIRVGWVNCRIREKNEVRRCYRCWEPGHMAARCRGPDRKSCCRRCGQEGHMAKICQNVPSCLLCRAILCDQHRPLMPPRTWISDADNQSAIWVCGRAPVQRYSSGQSHFYTWAQIAGIFIFSIYAPPRLSHEEFTGLLSNIVDEARGKIPILVAADFNAWSTEWGSRETKPRGEALLDALAALDVLLLNTGSKPTFVGQQGESIVDLTFAGVSLHDRVRSWHVSDVYTGSDHQAIVFEVLLEENRIVSRPPAGNRKWSARTFDGDCFAEVVSAMNIRPGIPEDMVDELMFTKVRACDASMSRGGDRRRREPVYWWNDSIEECRRSCLRLRRRAQRARGRADETICREEFADARRRLHRAIKASKRLCWRQLCDEADCDVWGKPYRVVMSRLRAPRTSPPSTPELVRRAVSTLFPMMVPRPIDAPPLLEEHLIPEVGVEELRWAYGRVRIGAAPGPDGIPNIALKAAVEACFENFRRVFTVCLRKGCFPTRIIAGRLETHTEGPARLADSQYGFRKGRSTVDAIQAVLSTARTAISGKRWHRGTKEYCAIITLDVRNAFNSARWNKILIALNQMEVPAYLLRIVSSYFLDRVLEFTTNDGSETYEVTAGVPQGSVLGPILWNVMYDRILRLKLPRSAKIVGVADDIAVTVVAKHLDLVEFYSNETIRLVRAALTDLGLQTADQKTEVLLVTSRKVRETITLRAGDHYITVGSLYPANRVAGALLGIMPNIGGPRSSRRRLYASVVDSILLYGAPAWSEAAKTHDYVRRAASIHRRACLRVICGFCSISHEASYVLASIPALELLIDERSRLYHRHLENVGSEERARTIEKWQAQWARSTKGRWTHRLIPNIISWIERRHGEANYHLTQLLTGHGCFRSYLCRTNNDTSDRCPACPLAVEDAEHVIFHCPRFAEERGVLHRLSRGPLEPETLVGFMLDAEPNWLEVSSFAHSVMTRLRGEERARRR</sequence>
<dbReference type="InterPro" id="IPR005135">
    <property type="entry name" value="Endo/exonuclease/phosphatase"/>
</dbReference>
<dbReference type="SMART" id="SM00343">
    <property type="entry name" value="ZnF_C2HC"/>
    <property type="match status" value="2"/>
</dbReference>
<feature type="domain" description="Reverse transcriptase" evidence="4">
    <location>
        <begin position="800"/>
        <end position="1082"/>
    </location>
</feature>
<feature type="compositionally biased region" description="Polar residues" evidence="2">
    <location>
        <begin position="186"/>
        <end position="195"/>
    </location>
</feature>
<dbReference type="Gene3D" id="3.60.10.10">
    <property type="entry name" value="Endonuclease/exonuclease/phosphatase"/>
    <property type="match status" value="1"/>
</dbReference>
<evidence type="ECO:0000313" key="6">
    <source>
        <dbReference type="Proteomes" id="UP000479190"/>
    </source>
</evidence>
<dbReference type="EMBL" id="CADCXV010001383">
    <property type="protein sequence ID" value="CAB0044043.1"/>
    <property type="molecule type" value="Genomic_DNA"/>
</dbReference>
<feature type="domain" description="CCHC-type" evidence="3">
    <location>
        <begin position="411"/>
        <end position="426"/>
    </location>
</feature>
<feature type="compositionally biased region" description="Basic and acidic residues" evidence="2">
    <location>
        <begin position="60"/>
        <end position="70"/>
    </location>
</feature>
<keyword evidence="1" id="KW-0479">Metal-binding</keyword>
<dbReference type="InterPro" id="IPR000477">
    <property type="entry name" value="RT_dom"/>
</dbReference>
<dbReference type="SUPFAM" id="SSF56672">
    <property type="entry name" value="DNA/RNA polymerases"/>
    <property type="match status" value="1"/>
</dbReference>
<dbReference type="PANTHER" id="PTHR19446">
    <property type="entry name" value="REVERSE TRANSCRIPTASES"/>
    <property type="match status" value="1"/>
</dbReference>
<dbReference type="CDD" id="cd01650">
    <property type="entry name" value="RT_nLTR_like"/>
    <property type="match status" value="1"/>
</dbReference>
<dbReference type="InterPro" id="IPR036691">
    <property type="entry name" value="Endo/exonu/phosph_ase_sf"/>
</dbReference>
<dbReference type="PROSITE" id="PS50878">
    <property type="entry name" value="RT_POL"/>
    <property type="match status" value="1"/>
</dbReference>
<dbReference type="InterPro" id="IPR036875">
    <property type="entry name" value="Znf_CCHC_sf"/>
</dbReference>
<dbReference type="InterPro" id="IPR043502">
    <property type="entry name" value="DNA/RNA_pol_sf"/>
</dbReference>
<evidence type="ECO:0000259" key="3">
    <source>
        <dbReference type="PROSITE" id="PS50158"/>
    </source>
</evidence>
<feature type="compositionally biased region" description="Low complexity" evidence="2">
    <location>
        <begin position="146"/>
        <end position="160"/>
    </location>
</feature>
<dbReference type="Proteomes" id="UP000479190">
    <property type="component" value="Unassembled WGS sequence"/>
</dbReference>
<feature type="domain" description="CCHC-type" evidence="3">
    <location>
        <begin position="387"/>
        <end position="403"/>
    </location>
</feature>
<keyword evidence="1" id="KW-0862">Zinc</keyword>
<dbReference type="Pfam" id="PF14529">
    <property type="entry name" value="Exo_endo_phos_2"/>
    <property type="match status" value="1"/>
</dbReference>
<organism evidence="5 6">
    <name type="scientific">Trichogramma brassicae</name>
    <dbReference type="NCBI Taxonomy" id="86971"/>
    <lineage>
        <taxon>Eukaryota</taxon>
        <taxon>Metazoa</taxon>
        <taxon>Ecdysozoa</taxon>
        <taxon>Arthropoda</taxon>
        <taxon>Hexapoda</taxon>
        <taxon>Insecta</taxon>
        <taxon>Pterygota</taxon>
        <taxon>Neoptera</taxon>
        <taxon>Endopterygota</taxon>
        <taxon>Hymenoptera</taxon>
        <taxon>Apocrita</taxon>
        <taxon>Proctotrupomorpha</taxon>
        <taxon>Chalcidoidea</taxon>
        <taxon>Trichogrammatidae</taxon>
        <taxon>Trichogramma</taxon>
    </lineage>
</organism>
<dbReference type="CDD" id="cd09077">
    <property type="entry name" value="R1-I-EN"/>
    <property type="match status" value="1"/>
</dbReference>
<dbReference type="Pfam" id="PF00078">
    <property type="entry name" value="RVT_1"/>
    <property type="match status" value="1"/>
</dbReference>
<dbReference type="SUPFAM" id="SSF57756">
    <property type="entry name" value="Retrovirus zinc finger-like domains"/>
    <property type="match status" value="1"/>
</dbReference>
<dbReference type="GO" id="GO:0008270">
    <property type="term" value="F:zinc ion binding"/>
    <property type="evidence" value="ECO:0007669"/>
    <property type="project" value="UniProtKB-KW"/>
</dbReference>
<gene>
    <name evidence="5" type="ORF">TBRA_LOCUS15631</name>
</gene>
<keyword evidence="1" id="KW-0863">Zinc-finger</keyword>
<feature type="compositionally biased region" description="Low complexity" evidence="2">
    <location>
        <begin position="41"/>
        <end position="54"/>
    </location>
</feature>
<dbReference type="OrthoDB" id="7700848at2759"/>
<evidence type="ECO:0008006" key="7">
    <source>
        <dbReference type="Google" id="ProtNLM"/>
    </source>
</evidence>
<dbReference type="GO" id="GO:0003824">
    <property type="term" value="F:catalytic activity"/>
    <property type="evidence" value="ECO:0007669"/>
    <property type="project" value="InterPro"/>
</dbReference>
<proteinExistence type="predicted"/>
<keyword evidence="6" id="KW-1185">Reference proteome</keyword>
<evidence type="ECO:0000313" key="5">
    <source>
        <dbReference type="EMBL" id="CAB0044043.1"/>
    </source>
</evidence>
<dbReference type="Pfam" id="PF00098">
    <property type="entry name" value="zf-CCHC"/>
    <property type="match status" value="1"/>
</dbReference>
<evidence type="ECO:0000259" key="4">
    <source>
        <dbReference type="PROSITE" id="PS50878"/>
    </source>
</evidence>
<name>A0A6H5J0P4_9HYME</name>
<feature type="compositionally biased region" description="Basic and acidic residues" evidence="2">
    <location>
        <begin position="175"/>
        <end position="184"/>
    </location>
</feature>
<protein>
    <recommendedName>
        <fullName evidence="7">Reverse transcriptase domain-containing protein</fullName>
    </recommendedName>
</protein>
<dbReference type="Gene3D" id="4.10.60.10">
    <property type="entry name" value="Zinc finger, CCHC-type"/>
    <property type="match status" value="1"/>
</dbReference>
<dbReference type="GO" id="GO:0003676">
    <property type="term" value="F:nucleic acid binding"/>
    <property type="evidence" value="ECO:0007669"/>
    <property type="project" value="InterPro"/>
</dbReference>
<dbReference type="PROSITE" id="PS50158">
    <property type="entry name" value="ZF_CCHC"/>
    <property type="match status" value="2"/>
</dbReference>
<feature type="region of interest" description="Disordered" evidence="2">
    <location>
        <begin position="132"/>
        <end position="225"/>
    </location>
</feature>
<dbReference type="SUPFAM" id="SSF56219">
    <property type="entry name" value="DNase I-like"/>
    <property type="match status" value="1"/>
</dbReference>
<dbReference type="InterPro" id="IPR001878">
    <property type="entry name" value="Znf_CCHC"/>
</dbReference>
<reference evidence="5 6" key="1">
    <citation type="submission" date="2020-02" db="EMBL/GenBank/DDBJ databases">
        <authorList>
            <person name="Ferguson B K."/>
        </authorList>
    </citation>
    <scope>NUCLEOTIDE SEQUENCE [LARGE SCALE GENOMIC DNA]</scope>
</reference>